<dbReference type="VEuPathDB" id="VectorBase:GPPI037224"/>
<evidence type="ECO:0000313" key="1">
    <source>
        <dbReference type="EnsemblMetazoa" id="GPPI037224-PA"/>
    </source>
</evidence>
<dbReference type="EnsemblMetazoa" id="GPPI037224-RA">
    <property type="protein sequence ID" value="GPPI037224-PA"/>
    <property type="gene ID" value="GPPI037224"/>
</dbReference>
<organism evidence="1 2">
    <name type="scientific">Glossina palpalis gambiensis</name>
    <dbReference type="NCBI Taxonomy" id="67801"/>
    <lineage>
        <taxon>Eukaryota</taxon>
        <taxon>Metazoa</taxon>
        <taxon>Ecdysozoa</taxon>
        <taxon>Arthropoda</taxon>
        <taxon>Hexapoda</taxon>
        <taxon>Insecta</taxon>
        <taxon>Pterygota</taxon>
        <taxon>Neoptera</taxon>
        <taxon>Endopterygota</taxon>
        <taxon>Diptera</taxon>
        <taxon>Brachycera</taxon>
        <taxon>Muscomorpha</taxon>
        <taxon>Hippoboscoidea</taxon>
        <taxon>Glossinidae</taxon>
        <taxon>Glossina</taxon>
    </lineage>
</organism>
<protein>
    <submittedName>
        <fullName evidence="1">Uncharacterized protein</fullName>
    </submittedName>
</protein>
<dbReference type="EMBL" id="JXJN01018501">
    <property type="status" value="NOT_ANNOTATED_CDS"/>
    <property type="molecule type" value="Genomic_DNA"/>
</dbReference>
<keyword evidence="2" id="KW-1185">Reference proteome</keyword>
<dbReference type="Proteomes" id="UP000092460">
    <property type="component" value="Unassembled WGS sequence"/>
</dbReference>
<accession>A0A1B0BQ97</accession>
<evidence type="ECO:0000313" key="2">
    <source>
        <dbReference type="Proteomes" id="UP000092460"/>
    </source>
</evidence>
<name>A0A1B0BQ97_9MUSC</name>
<dbReference type="AlphaFoldDB" id="A0A1B0BQ97"/>
<reference evidence="1" key="2">
    <citation type="submission" date="2020-05" db="UniProtKB">
        <authorList>
            <consortium name="EnsemblMetazoa"/>
        </authorList>
    </citation>
    <scope>IDENTIFICATION</scope>
    <source>
        <strain evidence="1">IAEA</strain>
    </source>
</reference>
<reference evidence="2" key="1">
    <citation type="submission" date="2015-01" db="EMBL/GenBank/DDBJ databases">
        <authorList>
            <person name="Aksoy S."/>
            <person name="Warren W."/>
            <person name="Wilson R.K."/>
        </authorList>
    </citation>
    <scope>NUCLEOTIDE SEQUENCE [LARGE SCALE GENOMIC DNA]</scope>
    <source>
        <strain evidence="2">IAEA</strain>
    </source>
</reference>
<sequence>MLSNDQNDFAEDTQNHIAIKPQKMHGDRSQVLARLSGTAVWANLNRNLQQVEMDGSNGNRFLTNVDDFLAFFEIELYKIGIYDYRKIFEPATTVCRSDQLCKSVNTKSFNEDIKQKRGTFFLNRVVECPQYVNNSIGRQYWTKAENGQPK</sequence>
<proteinExistence type="predicted"/>